<dbReference type="InterPro" id="IPR045242">
    <property type="entry name" value="Syntaxin"/>
</dbReference>
<organism evidence="5 6">
    <name type="scientific">Castilleja foliolosa</name>
    <dbReference type="NCBI Taxonomy" id="1961234"/>
    <lineage>
        <taxon>Eukaryota</taxon>
        <taxon>Viridiplantae</taxon>
        <taxon>Streptophyta</taxon>
        <taxon>Embryophyta</taxon>
        <taxon>Tracheophyta</taxon>
        <taxon>Spermatophyta</taxon>
        <taxon>Magnoliopsida</taxon>
        <taxon>eudicotyledons</taxon>
        <taxon>Gunneridae</taxon>
        <taxon>Pentapetalae</taxon>
        <taxon>asterids</taxon>
        <taxon>lamiids</taxon>
        <taxon>Lamiales</taxon>
        <taxon>Orobanchaceae</taxon>
        <taxon>Pedicularideae</taxon>
        <taxon>Castillejinae</taxon>
        <taxon>Castilleja</taxon>
    </lineage>
</organism>
<evidence type="ECO:0000259" key="4">
    <source>
        <dbReference type="PROSITE" id="PS50192"/>
    </source>
</evidence>
<dbReference type="EMBL" id="JAVIJP010000001">
    <property type="protein sequence ID" value="KAL3655636.1"/>
    <property type="molecule type" value="Genomic_DNA"/>
</dbReference>
<accession>A0ABD3EN68</accession>
<feature type="domain" description="T-SNARE coiled-coil homology" evidence="4">
    <location>
        <begin position="82"/>
        <end position="144"/>
    </location>
</feature>
<gene>
    <name evidence="5" type="ORF">CASFOL_000032</name>
</gene>
<dbReference type="InterPro" id="IPR000727">
    <property type="entry name" value="T_SNARE_dom"/>
</dbReference>
<dbReference type="PANTHER" id="PTHR19957:SF123">
    <property type="entry name" value="SYNTAXIN-112"/>
    <property type="match status" value="1"/>
</dbReference>
<comment type="caution">
    <text evidence="5">The sequence shown here is derived from an EMBL/GenBank/DDBJ whole genome shotgun (WGS) entry which is preliminary data.</text>
</comment>
<dbReference type="PANTHER" id="PTHR19957">
    <property type="entry name" value="SYNTAXIN"/>
    <property type="match status" value="1"/>
</dbReference>
<dbReference type="AlphaFoldDB" id="A0ABD3EN68"/>
<keyword evidence="3" id="KW-1133">Transmembrane helix</keyword>
<dbReference type="SUPFAM" id="SSF47661">
    <property type="entry name" value="t-snare proteins"/>
    <property type="match status" value="1"/>
</dbReference>
<keyword evidence="6" id="KW-1185">Reference proteome</keyword>
<dbReference type="GO" id="GO:0015031">
    <property type="term" value="P:protein transport"/>
    <property type="evidence" value="ECO:0007669"/>
    <property type="project" value="UniProtKB-KW"/>
</dbReference>
<evidence type="ECO:0000313" key="5">
    <source>
        <dbReference type="EMBL" id="KAL3655636.1"/>
    </source>
</evidence>
<keyword evidence="3" id="KW-0472">Membrane</keyword>
<dbReference type="CDD" id="cd15848">
    <property type="entry name" value="SNARE_syntaxin1-like"/>
    <property type="match status" value="1"/>
</dbReference>
<evidence type="ECO:0000256" key="3">
    <source>
        <dbReference type="SAM" id="Phobius"/>
    </source>
</evidence>
<keyword evidence="3" id="KW-0812">Transmembrane</keyword>
<dbReference type="Pfam" id="PF00804">
    <property type="entry name" value="Syntaxin"/>
    <property type="match status" value="1"/>
</dbReference>
<dbReference type="SMART" id="SM00397">
    <property type="entry name" value="t_SNARE"/>
    <property type="match status" value="1"/>
</dbReference>
<dbReference type="Proteomes" id="UP001632038">
    <property type="component" value="Unassembled WGS sequence"/>
</dbReference>
<name>A0ABD3EN68_9LAMI</name>
<comment type="similarity">
    <text evidence="1">Belongs to the syntaxin family.</text>
</comment>
<protein>
    <recommendedName>
        <fullName evidence="4">t-SNARE coiled-coil homology domain-containing protein</fullName>
    </recommendedName>
</protein>
<evidence type="ECO:0000256" key="1">
    <source>
        <dbReference type="ARBA" id="ARBA00009063"/>
    </source>
</evidence>
<proteinExistence type="inferred from homology"/>
<feature type="transmembrane region" description="Helical" evidence="3">
    <location>
        <begin position="154"/>
        <end position="176"/>
    </location>
</feature>
<dbReference type="InterPro" id="IPR010989">
    <property type="entry name" value="SNARE"/>
</dbReference>
<evidence type="ECO:0000256" key="2">
    <source>
        <dbReference type="ARBA" id="ARBA00022927"/>
    </source>
</evidence>
<dbReference type="InterPro" id="IPR006011">
    <property type="entry name" value="Syntaxin_N"/>
</dbReference>
<sequence length="177" mass="20085">MQRGTTVDRTRDSTTNGLRAKLNEIVNGFHALREKVMSDYKEGLKRKYFNATGEYPSEETIEKMVHGNGDVSVFEKRADIDYVENKERHEAGMGIWRSLNKLHQVFHDMAVMVETQGEQINDIYKDVAIAGSFVSGGTNSLVYANRMKKGGKRWLSWVLAVGFVIILVCLVCHRLTN</sequence>
<keyword evidence="2" id="KW-0813">Transport</keyword>
<keyword evidence="2" id="KW-0653">Protein transport</keyword>
<reference evidence="6" key="1">
    <citation type="journal article" date="2024" name="IScience">
        <title>Strigolactones Initiate the Formation of Haustorium-like Structures in Castilleja.</title>
        <authorList>
            <person name="Buerger M."/>
            <person name="Peterson D."/>
            <person name="Chory J."/>
        </authorList>
    </citation>
    <scope>NUCLEOTIDE SEQUENCE [LARGE SCALE GENOMIC DNA]</scope>
</reference>
<dbReference type="PROSITE" id="PS50192">
    <property type="entry name" value="T_SNARE"/>
    <property type="match status" value="1"/>
</dbReference>
<dbReference type="Gene3D" id="1.20.58.70">
    <property type="match status" value="1"/>
</dbReference>
<evidence type="ECO:0000313" key="6">
    <source>
        <dbReference type="Proteomes" id="UP001632038"/>
    </source>
</evidence>